<keyword evidence="6" id="KW-1185">Reference proteome</keyword>
<dbReference type="PANTHER" id="PTHR36853:SF1">
    <property type="entry name" value="DUF3844 DOMAIN-CONTAINING PROTEIN"/>
    <property type="match status" value="1"/>
</dbReference>
<comment type="caution">
    <text evidence="5">The sequence shown here is derived from an EMBL/GenBank/DDBJ whole genome shotgun (WGS) entry which is preliminary data.</text>
</comment>
<dbReference type="PANTHER" id="PTHR36853">
    <property type="entry name" value="EXPRESSED PROTEIN"/>
    <property type="match status" value="1"/>
</dbReference>
<evidence type="ECO:0000256" key="2">
    <source>
        <dbReference type="SAM" id="SignalP"/>
    </source>
</evidence>
<evidence type="ECO:0000259" key="3">
    <source>
        <dbReference type="Pfam" id="PF12955"/>
    </source>
</evidence>
<name>A0A420HHC0_9PEZI</name>
<dbReference type="Pfam" id="PF12955">
    <property type="entry name" value="Vps3844_C"/>
    <property type="match status" value="1"/>
</dbReference>
<evidence type="ECO:0000256" key="1">
    <source>
        <dbReference type="SAM" id="Phobius"/>
    </source>
</evidence>
<dbReference type="EMBL" id="MCBQ01019259">
    <property type="protein sequence ID" value="RKF56815.1"/>
    <property type="molecule type" value="Genomic_DNA"/>
</dbReference>
<evidence type="ECO:0000259" key="4">
    <source>
        <dbReference type="Pfam" id="PF21656"/>
    </source>
</evidence>
<evidence type="ECO:0000313" key="5">
    <source>
        <dbReference type="EMBL" id="RKF56815.1"/>
    </source>
</evidence>
<dbReference type="STRING" id="62708.A0A420HHC0"/>
<sequence>MRFASGFLIPAFIGLSLALTESSVYIFQGERSHNKVAPVLSPEQARLIFAHRLGLSKNYELAGVTESTLTYINQFGKTQFSLFEPSDEVIVELVLIVEGLTFETAIPLFTALSSFKPDFYVSKFHGSISPKLLAAEFLKHMGKDKSGDTLKSFVNSNEVNSPQSSNLIHLKFHNDTDVLDQLINAQTKILSLAKQRKMNTALFLIPDLNPTAANKIGSPEQNEKIIASRKVTEEPLISHSVLSSPLKQVYASSISNKTSKRPLQFCYKSLDSCIRSTRNCSGHGECSSEYKDSNEKGACFACTCRATNETITWAKGTRKGWTINYWGGSACHKQDISSAFWLITIFTIVITGVVAWGITMLYSIGEEKLPGVIGAGVSNSKTRGS</sequence>
<evidence type="ECO:0000313" key="6">
    <source>
        <dbReference type="Proteomes" id="UP000283383"/>
    </source>
</evidence>
<dbReference type="InterPro" id="IPR024382">
    <property type="entry name" value="Vps3844_C"/>
</dbReference>
<dbReference type="Proteomes" id="UP000283383">
    <property type="component" value="Unassembled WGS sequence"/>
</dbReference>
<keyword evidence="1" id="KW-0812">Transmembrane</keyword>
<dbReference type="AlphaFoldDB" id="A0A420HHC0"/>
<keyword evidence="1" id="KW-0472">Membrane</keyword>
<feature type="domain" description="Vacuolar sorting protein Vps3844 N-terminal" evidence="4">
    <location>
        <begin position="38"/>
        <end position="123"/>
    </location>
</feature>
<keyword evidence="2" id="KW-0732">Signal</keyword>
<gene>
    <name evidence="5" type="ORF">GcM3_192036</name>
</gene>
<feature type="chain" id="PRO_5019501391" evidence="2">
    <location>
        <begin position="19"/>
        <end position="385"/>
    </location>
</feature>
<dbReference type="GO" id="GO:0005783">
    <property type="term" value="C:endoplasmic reticulum"/>
    <property type="evidence" value="ECO:0007669"/>
    <property type="project" value="TreeGrafter"/>
</dbReference>
<feature type="domain" description="Vacuolar sorting protein Vps3844 C-terminal" evidence="3">
    <location>
        <begin position="266"/>
        <end position="375"/>
    </location>
</feature>
<dbReference type="InterPro" id="IPR049205">
    <property type="entry name" value="Vps3844_N"/>
</dbReference>
<feature type="transmembrane region" description="Helical" evidence="1">
    <location>
        <begin position="339"/>
        <end position="362"/>
    </location>
</feature>
<proteinExistence type="predicted"/>
<accession>A0A420HHC0</accession>
<keyword evidence="1" id="KW-1133">Transmembrane helix</keyword>
<protein>
    <submittedName>
        <fullName evidence="5">Putative endoplasmic reticulum membrane protein</fullName>
    </submittedName>
</protein>
<reference evidence="5 6" key="1">
    <citation type="journal article" date="2018" name="BMC Genomics">
        <title>Comparative genome analyses reveal sequence features reflecting distinct modes of host-adaptation between dicot and monocot powdery mildew.</title>
        <authorList>
            <person name="Wu Y."/>
            <person name="Ma X."/>
            <person name="Pan Z."/>
            <person name="Kale S.D."/>
            <person name="Song Y."/>
            <person name="King H."/>
            <person name="Zhang Q."/>
            <person name="Presley C."/>
            <person name="Deng X."/>
            <person name="Wei C.I."/>
            <person name="Xiao S."/>
        </authorList>
    </citation>
    <scope>NUCLEOTIDE SEQUENCE [LARGE SCALE GENOMIC DNA]</scope>
    <source>
        <strain evidence="5">UMSG3</strain>
    </source>
</reference>
<organism evidence="5 6">
    <name type="scientific">Golovinomyces cichoracearum</name>
    <dbReference type="NCBI Taxonomy" id="62708"/>
    <lineage>
        <taxon>Eukaryota</taxon>
        <taxon>Fungi</taxon>
        <taxon>Dikarya</taxon>
        <taxon>Ascomycota</taxon>
        <taxon>Pezizomycotina</taxon>
        <taxon>Leotiomycetes</taxon>
        <taxon>Erysiphales</taxon>
        <taxon>Erysiphaceae</taxon>
        <taxon>Golovinomyces</taxon>
    </lineage>
</organism>
<feature type="signal peptide" evidence="2">
    <location>
        <begin position="1"/>
        <end position="18"/>
    </location>
</feature>
<dbReference type="Pfam" id="PF21656">
    <property type="entry name" value="DUF6859"/>
    <property type="match status" value="1"/>
</dbReference>
<dbReference type="InterPro" id="IPR053065">
    <property type="entry name" value="Archenteron_Induction-Rel"/>
</dbReference>